<comment type="caution">
    <text evidence="1">The sequence shown here is derived from an EMBL/GenBank/DDBJ whole genome shotgun (WGS) entry which is preliminary data.</text>
</comment>
<sequence>MVTGRPGEFSPDVLDVLLAASPDGITEKHLRDFFQEVATAVGAPLTADEVSSIVADVLTETDLRAVGASVGRAARALFAPKVTA</sequence>
<evidence type="ECO:0000313" key="1">
    <source>
        <dbReference type="EMBL" id="MBB4965342.1"/>
    </source>
</evidence>
<keyword evidence="2" id="KW-1185">Reference proteome</keyword>
<proteinExistence type="predicted"/>
<organism evidence="1 2">
    <name type="scientific">Saccharothrix violaceirubra</name>
    <dbReference type="NCBI Taxonomy" id="413306"/>
    <lineage>
        <taxon>Bacteria</taxon>
        <taxon>Bacillati</taxon>
        <taxon>Actinomycetota</taxon>
        <taxon>Actinomycetes</taxon>
        <taxon>Pseudonocardiales</taxon>
        <taxon>Pseudonocardiaceae</taxon>
        <taxon>Saccharothrix</taxon>
    </lineage>
</organism>
<evidence type="ECO:0000313" key="2">
    <source>
        <dbReference type="Proteomes" id="UP000542674"/>
    </source>
</evidence>
<reference evidence="1 2" key="1">
    <citation type="submission" date="2020-08" db="EMBL/GenBank/DDBJ databases">
        <title>Sequencing the genomes of 1000 actinobacteria strains.</title>
        <authorList>
            <person name="Klenk H.-P."/>
        </authorList>
    </citation>
    <scope>NUCLEOTIDE SEQUENCE [LARGE SCALE GENOMIC DNA]</scope>
    <source>
        <strain evidence="1 2">DSM 45084</strain>
    </source>
</reference>
<protein>
    <submittedName>
        <fullName evidence="1">Uncharacterized protein</fullName>
    </submittedName>
</protein>
<name>A0A7W7WVW5_9PSEU</name>
<dbReference type="EMBL" id="JACHJS010000001">
    <property type="protein sequence ID" value="MBB4965342.1"/>
    <property type="molecule type" value="Genomic_DNA"/>
</dbReference>
<accession>A0A7W7WVW5</accession>
<gene>
    <name evidence="1" type="ORF">F4559_002701</name>
</gene>
<dbReference type="RefSeq" id="WP_184668842.1">
    <property type="nucleotide sequence ID" value="NZ_BAABAI010000001.1"/>
</dbReference>
<dbReference type="AlphaFoldDB" id="A0A7W7WVW5"/>
<dbReference type="Proteomes" id="UP000542674">
    <property type="component" value="Unassembled WGS sequence"/>
</dbReference>